<dbReference type="OrthoDB" id="4440859at2759"/>
<keyword evidence="1" id="KW-0732">Signal</keyword>
<feature type="chain" id="PRO_5002443797" evidence="1">
    <location>
        <begin position="21"/>
        <end position="227"/>
    </location>
</feature>
<evidence type="ECO:0000313" key="3">
    <source>
        <dbReference type="Proteomes" id="UP000033540"/>
    </source>
</evidence>
<sequence>MKFSKILSIVLATLSVGVSARPTTLSNDVQHVPADIRDEPFEVPVDIEKRAGHEETERFKATQKGLGGKKLQHGKSYSFQVTWTQDAAGSSTKTTSPIEREMKKTQQEYGFDHTGIVIGQVVKIPTDKTGQKFKLDFNGRLYHLIANLEGSGQKAWYKTEVKDKPWNPQPTTMTVKLLHLKEVSGKWDEKANHANTVASEISTKNGNKWQGKRNDCAEYVKSFEKAL</sequence>
<name>A0A0F0INF5_ASPPU</name>
<comment type="caution">
    <text evidence="2">The sequence shown here is derived from an EMBL/GenBank/DDBJ whole genome shotgun (WGS) entry which is preliminary data.</text>
</comment>
<gene>
    <name evidence="2" type="ORF">P875_00076233</name>
</gene>
<proteinExistence type="predicted"/>
<dbReference type="AlphaFoldDB" id="A0A0F0INF5"/>
<evidence type="ECO:0000256" key="1">
    <source>
        <dbReference type="SAM" id="SignalP"/>
    </source>
</evidence>
<dbReference type="Proteomes" id="UP000033540">
    <property type="component" value="Unassembled WGS sequence"/>
</dbReference>
<reference evidence="2 3" key="1">
    <citation type="submission" date="2015-02" db="EMBL/GenBank/DDBJ databases">
        <title>Draft genome sequence of Aspergillus parasiticus SU-1.</title>
        <authorList>
            <person name="Yu J."/>
            <person name="Fedorova N."/>
            <person name="Yin Y."/>
            <person name="Losada L."/>
            <person name="Zafar N."/>
            <person name="Taujale R."/>
            <person name="Ehrlich K.C."/>
            <person name="Bhatnagar D."/>
            <person name="Cleveland T.E."/>
            <person name="Bennett J.W."/>
            <person name="Nierman W.C."/>
        </authorList>
    </citation>
    <scope>NUCLEOTIDE SEQUENCE [LARGE SCALE GENOMIC DNA]</scope>
    <source>
        <strain evidence="3">ATCC 56775 / NRRL 5862 / SRRC 143 / SU-1</strain>
    </source>
</reference>
<organism evidence="2 3">
    <name type="scientific">Aspergillus parasiticus (strain ATCC 56775 / NRRL 5862 / SRRC 143 / SU-1)</name>
    <dbReference type="NCBI Taxonomy" id="1403190"/>
    <lineage>
        <taxon>Eukaryota</taxon>
        <taxon>Fungi</taxon>
        <taxon>Dikarya</taxon>
        <taxon>Ascomycota</taxon>
        <taxon>Pezizomycotina</taxon>
        <taxon>Eurotiomycetes</taxon>
        <taxon>Eurotiomycetidae</taxon>
        <taxon>Eurotiales</taxon>
        <taxon>Aspergillaceae</taxon>
        <taxon>Aspergillus</taxon>
        <taxon>Aspergillus subgen. Circumdati</taxon>
    </lineage>
</organism>
<feature type="signal peptide" evidence="1">
    <location>
        <begin position="1"/>
        <end position="20"/>
    </location>
</feature>
<evidence type="ECO:0000313" key="2">
    <source>
        <dbReference type="EMBL" id="KJK68292.1"/>
    </source>
</evidence>
<dbReference type="EMBL" id="JZEE01000050">
    <property type="protein sequence ID" value="KJK68292.1"/>
    <property type="molecule type" value="Genomic_DNA"/>
</dbReference>
<protein>
    <submittedName>
        <fullName evidence="2">Uncharacterized protein</fullName>
    </submittedName>
</protein>
<accession>A0A0F0INF5</accession>